<accession>A0A482PGH7</accession>
<gene>
    <name evidence="2" type="primary">GP</name>
</gene>
<keyword evidence="1" id="KW-0472">Membrane</keyword>
<name>A0A482PGH7_9RHAB</name>
<sequence length="567" mass="62658">MNVLRVVIFLSLYIMMISATVSGRKGATETSIQLEKKSVGPIADCTGGIKDIGVELKNCYSLCEGYEEPKQGVSVAIYTSDAKGPSVTSCSKIRLTQTFTRTWTFSTVYGDVRRETLPVTIDECKKEKEIKCPLGNCDTRGPNTLEPEYHYASDTVVSATLLELFTTESVLFFANGKEMITPMGTTIKIESQSGIAQHDNKVFIWDKTESLTKCPYQVVGVYGCDQFDEGDEMFYACAGGGITVTPLKKREPVHKDLCPNTYLSEEGFLYGLDTSNPKGSKTGRLAINVVSDTAETADAAYLRHKIQLIATKLDSDLCYTQCEIMSLESRTSNKTAHLMRVGHKNYLAYSNGSAAECFPLHGCRLSQPAVFCGSPARVGLVCNGISRLWNPLHPYLVGDHMCPRPGEVENLTFSLGSTLYNVDNKLEVEIPKSELHGVYQSEFLRYHNSRATMKVVELDTMGNEWRGSKELRHEIKQATNRVINAPHVSVGSWIMSSFSSVGAVIHSIEAILGLGLVVIVTVATISVVMKIYNVMGGPRRAERRLRTLNAMDAPEYHLVEQPKMSWL</sequence>
<evidence type="ECO:0000313" key="2">
    <source>
        <dbReference type="EMBL" id="QBS46642.1"/>
    </source>
</evidence>
<dbReference type="EMBL" id="MK257717">
    <property type="protein sequence ID" value="QBS46642.1"/>
    <property type="molecule type" value="Genomic_RNA"/>
</dbReference>
<keyword evidence="1" id="KW-0812">Transmembrane</keyword>
<reference evidence="2" key="1">
    <citation type="journal article" date="2019" name="Virus Res.">
        <title>The complete sequences of two divergent variants of the rhabdovirus raspberry vein chlorosis virus and the design of improved primers for virus detection.</title>
        <authorList>
            <person name="Jones S."/>
            <person name="McGavin W."/>
            <person name="MacFarlane S."/>
        </authorList>
    </citation>
    <scope>NUCLEOTIDE SEQUENCE</scope>
    <source>
        <strain evidence="2">Hutton_2</strain>
    </source>
</reference>
<evidence type="ECO:0000256" key="1">
    <source>
        <dbReference type="SAM" id="Phobius"/>
    </source>
</evidence>
<proteinExistence type="predicted"/>
<organism evidence="2">
    <name type="scientific">Raspberry vein chlorosis virus</name>
    <dbReference type="NCBI Taxonomy" id="758677"/>
    <lineage>
        <taxon>Viruses</taxon>
        <taxon>Riboviria</taxon>
        <taxon>Orthornavirae</taxon>
        <taxon>Negarnaviricota</taxon>
        <taxon>Haploviricotina</taxon>
        <taxon>Monjiviricetes</taxon>
        <taxon>Mononegavirales</taxon>
        <taxon>Rhabdoviridae</taxon>
        <taxon>Betarhabdovirinae</taxon>
        <taxon>Alphacytorhabdovirus</taxon>
        <taxon>Alphacytorhabdovirus alpharubi</taxon>
        <taxon>Cytorhabdovirus rubus</taxon>
    </lineage>
</organism>
<feature type="transmembrane region" description="Helical" evidence="1">
    <location>
        <begin position="510"/>
        <end position="535"/>
    </location>
</feature>
<keyword evidence="1" id="KW-1133">Transmembrane helix</keyword>
<protein>
    <submittedName>
        <fullName evidence="2">Glycoprotein</fullName>
    </submittedName>
</protein>